<protein>
    <submittedName>
        <fullName evidence="6">Patatin family protein</fullName>
    </submittedName>
</protein>
<evidence type="ECO:0000256" key="1">
    <source>
        <dbReference type="ARBA" id="ARBA00022801"/>
    </source>
</evidence>
<reference evidence="6 7" key="1">
    <citation type="submission" date="2019-12" db="EMBL/GenBank/DDBJ databases">
        <title>complete genome sequences of Aeromonas veronii str. WP3-W19-ESBL-03 isolated from wastewater treatment plant effluent.</title>
        <authorList>
            <person name="Sekizuka T."/>
            <person name="Itokawa K."/>
            <person name="Yatsu K."/>
            <person name="Inamine Y."/>
            <person name="Kuroda M."/>
        </authorList>
    </citation>
    <scope>NUCLEOTIDE SEQUENCE [LARGE SCALE GENOMIC DNA]</scope>
    <source>
        <strain evidence="6 7">WP3-W19-ESBL-03</strain>
    </source>
</reference>
<dbReference type="GO" id="GO:0016787">
    <property type="term" value="F:hydrolase activity"/>
    <property type="evidence" value="ECO:0007669"/>
    <property type="project" value="UniProtKB-UniRule"/>
</dbReference>
<keyword evidence="3 4" id="KW-0443">Lipid metabolism</keyword>
<dbReference type="InterPro" id="IPR050301">
    <property type="entry name" value="NTE"/>
</dbReference>
<comment type="caution">
    <text evidence="4">Lacks conserved residue(s) required for the propagation of feature annotation.</text>
</comment>
<dbReference type="SUPFAM" id="SSF52151">
    <property type="entry name" value="FabD/lysophospholipase-like"/>
    <property type="match status" value="1"/>
</dbReference>
<dbReference type="RefSeq" id="WP_182938864.1">
    <property type="nucleotide sequence ID" value="NZ_AP022038.1"/>
</dbReference>
<dbReference type="Proteomes" id="UP000515442">
    <property type="component" value="Chromosome"/>
</dbReference>
<dbReference type="Gene3D" id="3.40.1090.10">
    <property type="entry name" value="Cytosolic phospholipase A2 catalytic domain"/>
    <property type="match status" value="2"/>
</dbReference>
<evidence type="ECO:0000259" key="5">
    <source>
        <dbReference type="PROSITE" id="PS51635"/>
    </source>
</evidence>
<keyword evidence="1 4" id="KW-0378">Hydrolase</keyword>
<gene>
    <name evidence="6" type="ORF">WP3W19E03_06380</name>
</gene>
<feature type="short sequence motif" description="GXSXG" evidence="4">
    <location>
        <begin position="41"/>
        <end position="45"/>
    </location>
</feature>
<feature type="active site" description="Proton acceptor" evidence="4">
    <location>
        <position position="162"/>
    </location>
</feature>
<dbReference type="CDD" id="cd07208">
    <property type="entry name" value="Pat_hypo_Ecoli_yjju_like"/>
    <property type="match status" value="1"/>
</dbReference>
<organism evidence="6 7">
    <name type="scientific">Aeromonas veronii</name>
    <dbReference type="NCBI Taxonomy" id="654"/>
    <lineage>
        <taxon>Bacteria</taxon>
        <taxon>Pseudomonadati</taxon>
        <taxon>Pseudomonadota</taxon>
        <taxon>Gammaproteobacteria</taxon>
        <taxon>Aeromonadales</taxon>
        <taxon>Aeromonadaceae</taxon>
        <taxon>Aeromonas</taxon>
    </lineage>
</organism>
<evidence type="ECO:0000256" key="4">
    <source>
        <dbReference type="PROSITE-ProRule" id="PRU01161"/>
    </source>
</evidence>
<evidence type="ECO:0000313" key="6">
    <source>
        <dbReference type="EMBL" id="BBR38113.1"/>
    </source>
</evidence>
<accession>A0A6S5D5L3</accession>
<dbReference type="InterPro" id="IPR037483">
    <property type="entry name" value="YjjU-like"/>
</dbReference>
<dbReference type="PROSITE" id="PS51635">
    <property type="entry name" value="PNPLA"/>
    <property type="match status" value="1"/>
</dbReference>
<dbReference type="AlphaFoldDB" id="A0A6S5D5L3"/>
<proteinExistence type="predicted"/>
<dbReference type="InterPro" id="IPR016035">
    <property type="entry name" value="Acyl_Trfase/lysoPLipase"/>
</dbReference>
<dbReference type="InterPro" id="IPR045943">
    <property type="entry name" value="DUF6363"/>
</dbReference>
<feature type="domain" description="PNPLA" evidence="5">
    <location>
        <begin position="9"/>
        <end position="175"/>
    </location>
</feature>
<dbReference type="Pfam" id="PF19890">
    <property type="entry name" value="DUF6363"/>
    <property type="match status" value="1"/>
</dbReference>
<dbReference type="PANTHER" id="PTHR14226:SF25">
    <property type="entry name" value="PHOSPHOESTERASE"/>
    <property type="match status" value="1"/>
</dbReference>
<feature type="short sequence motif" description="DGA/G" evidence="4">
    <location>
        <begin position="162"/>
        <end position="164"/>
    </location>
</feature>
<evidence type="ECO:0000256" key="2">
    <source>
        <dbReference type="ARBA" id="ARBA00022963"/>
    </source>
</evidence>
<sequence>MFNPHPRALIVEGGAMRGIFASGVLDAFVESHHYPFDFVMGVSAGATNLVSYLSEQPRRSHHIITELACSSDFLDPLRFVKGGDLVDVRWLWRTSRYRFPLDLDTFSTCRIPFYAVITEVATGAAVYLPVRPENMDEVLTATCALPVVQHETPCVEGRPMADGGISDSIPVIEAYRRGARRMTVVLSEPRGYRKKPARFCWMVKALLKTQPALAQAMLARDVAYNRALDFIANPPADCEIEVIAPPADFPVSRFTRDAFKLESGYLQGYWQGRQSLLRARREARAVA</sequence>
<name>A0A6S5D5L3_AERVE</name>
<evidence type="ECO:0000256" key="3">
    <source>
        <dbReference type="ARBA" id="ARBA00023098"/>
    </source>
</evidence>
<keyword evidence="2 4" id="KW-0442">Lipid degradation</keyword>
<dbReference type="EMBL" id="AP022038">
    <property type="protein sequence ID" value="BBR38113.1"/>
    <property type="molecule type" value="Genomic_DNA"/>
</dbReference>
<evidence type="ECO:0000313" key="7">
    <source>
        <dbReference type="Proteomes" id="UP000515442"/>
    </source>
</evidence>
<dbReference type="InterPro" id="IPR002641">
    <property type="entry name" value="PNPLA_dom"/>
</dbReference>
<dbReference type="GO" id="GO:0016042">
    <property type="term" value="P:lipid catabolic process"/>
    <property type="evidence" value="ECO:0007669"/>
    <property type="project" value="UniProtKB-UniRule"/>
</dbReference>
<dbReference type="PANTHER" id="PTHR14226">
    <property type="entry name" value="NEUROPATHY TARGET ESTERASE/SWISS CHEESE D.MELANOGASTER"/>
    <property type="match status" value="1"/>
</dbReference>
<feature type="active site" description="Nucleophile" evidence="4">
    <location>
        <position position="43"/>
    </location>
</feature>
<dbReference type="Pfam" id="PF01734">
    <property type="entry name" value="Patatin"/>
    <property type="match status" value="1"/>
</dbReference>